<gene>
    <name evidence="2" type="ORF">IAA63_09305</name>
</gene>
<dbReference type="InterPro" id="IPR016181">
    <property type="entry name" value="Acyl_CoA_acyltransferase"/>
</dbReference>
<dbReference type="PROSITE" id="PS51186">
    <property type="entry name" value="GNAT"/>
    <property type="match status" value="1"/>
</dbReference>
<dbReference type="CDD" id="cd04301">
    <property type="entry name" value="NAT_SF"/>
    <property type="match status" value="1"/>
</dbReference>
<evidence type="ECO:0000313" key="2">
    <source>
        <dbReference type="EMBL" id="HIV13318.1"/>
    </source>
</evidence>
<reference evidence="2" key="2">
    <citation type="journal article" date="2021" name="PeerJ">
        <title>Extensive microbial diversity within the chicken gut microbiome revealed by metagenomics and culture.</title>
        <authorList>
            <person name="Gilroy R."/>
            <person name="Ravi A."/>
            <person name="Getino M."/>
            <person name="Pursley I."/>
            <person name="Horton D.L."/>
            <person name="Alikhan N.F."/>
            <person name="Baker D."/>
            <person name="Gharbi K."/>
            <person name="Hall N."/>
            <person name="Watson M."/>
            <person name="Adriaenssens E.M."/>
            <person name="Foster-Nyarko E."/>
            <person name="Jarju S."/>
            <person name="Secka A."/>
            <person name="Antonio M."/>
            <person name="Oren A."/>
            <person name="Chaudhuri R.R."/>
            <person name="La Ragione R."/>
            <person name="Hildebrand F."/>
            <person name="Pallen M.J."/>
        </authorList>
    </citation>
    <scope>NUCLEOTIDE SEQUENCE</scope>
    <source>
        <strain evidence="2">ChiBcec2-4451</strain>
    </source>
</reference>
<evidence type="ECO:0000313" key="3">
    <source>
        <dbReference type="Proteomes" id="UP000886723"/>
    </source>
</evidence>
<proteinExistence type="predicted"/>
<accession>A0A9D1T7B2</accession>
<feature type="domain" description="N-acetyltransferase" evidence="1">
    <location>
        <begin position="1"/>
        <end position="141"/>
    </location>
</feature>
<dbReference type="SUPFAM" id="SSF55729">
    <property type="entry name" value="Acyl-CoA N-acyltransferases (Nat)"/>
    <property type="match status" value="1"/>
</dbReference>
<evidence type="ECO:0000259" key="1">
    <source>
        <dbReference type="PROSITE" id="PS51186"/>
    </source>
</evidence>
<feature type="non-terminal residue" evidence="2">
    <location>
        <position position="1"/>
    </location>
</feature>
<organism evidence="2 3">
    <name type="scientific">Candidatus Pullilachnospira stercoravium</name>
    <dbReference type="NCBI Taxonomy" id="2840913"/>
    <lineage>
        <taxon>Bacteria</taxon>
        <taxon>Bacillati</taxon>
        <taxon>Bacillota</taxon>
        <taxon>Clostridia</taxon>
        <taxon>Lachnospirales</taxon>
        <taxon>Lachnospiraceae</taxon>
        <taxon>Lachnospiraceae incertae sedis</taxon>
        <taxon>Candidatus Pullilachnospira</taxon>
    </lineage>
</organism>
<dbReference type="EMBL" id="DVON01000196">
    <property type="protein sequence ID" value="HIV13318.1"/>
    <property type="molecule type" value="Genomic_DNA"/>
</dbReference>
<dbReference type="AlphaFoldDB" id="A0A9D1T7B2"/>
<dbReference type="GO" id="GO:0016747">
    <property type="term" value="F:acyltransferase activity, transferring groups other than amino-acyl groups"/>
    <property type="evidence" value="ECO:0007669"/>
    <property type="project" value="InterPro"/>
</dbReference>
<dbReference type="Pfam" id="PF13673">
    <property type="entry name" value="Acetyltransf_10"/>
    <property type="match status" value="1"/>
</dbReference>
<dbReference type="Proteomes" id="UP000886723">
    <property type="component" value="Unassembled WGS sequence"/>
</dbReference>
<protein>
    <submittedName>
        <fullName evidence="2">GNAT family N-acetyltransferase</fullName>
    </submittedName>
</protein>
<sequence>RIICRNFVEVNSKDYGLPEMQKLAAEYTADKVVEIAGYAHMYVIEQEKEIVGVGAISSFWGSETESILLTIFVLPELHSKGIGRLIINTLEKDDLYKRANRVEIPASITATEFYRKFGYDYKNGEKKLDDEGHYRLEKFKEVTI</sequence>
<dbReference type="Gene3D" id="3.40.630.30">
    <property type="match status" value="1"/>
</dbReference>
<comment type="caution">
    <text evidence="2">The sequence shown here is derived from an EMBL/GenBank/DDBJ whole genome shotgun (WGS) entry which is preliminary data.</text>
</comment>
<reference evidence="2" key="1">
    <citation type="submission" date="2020-10" db="EMBL/GenBank/DDBJ databases">
        <authorList>
            <person name="Gilroy R."/>
        </authorList>
    </citation>
    <scope>NUCLEOTIDE SEQUENCE</scope>
    <source>
        <strain evidence="2">ChiBcec2-4451</strain>
    </source>
</reference>
<dbReference type="InterPro" id="IPR000182">
    <property type="entry name" value="GNAT_dom"/>
</dbReference>
<name>A0A9D1T7B2_9FIRM</name>